<keyword evidence="3" id="KW-1185">Reference proteome</keyword>
<name>A0A1I2TBQ1_9CORY</name>
<dbReference type="Pfam" id="PF12229">
    <property type="entry name" value="PG_binding_4"/>
    <property type="match status" value="2"/>
</dbReference>
<protein>
    <submittedName>
        <fullName evidence="2">Vancomycin resistance protein YoaR, contains peptidoglycan-binding and VanW domains</fullName>
    </submittedName>
</protein>
<evidence type="ECO:0000313" key="2">
    <source>
        <dbReference type="EMBL" id="SFG62454.1"/>
    </source>
</evidence>
<dbReference type="Proteomes" id="UP000199065">
    <property type="component" value="Unassembled WGS sequence"/>
</dbReference>
<organism evidence="2 3">
    <name type="scientific">Corynebacterium spheniscorum</name>
    <dbReference type="NCBI Taxonomy" id="185761"/>
    <lineage>
        <taxon>Bacteria</taxon>
        <taxon>Bacillati</taxon>
        <taxon>Actinomycetota</taxon>
        <taxon>Actinomycetes</taxon>
        <taxon>Mycobacteriales</taxon>
        <taxon>Corynebacteriaceae</taxon>
        <taxon>Corynebacterium</taxon>
    </lineage>
</organism>
<sequence>MNKPATKTTTHRRGWIIALGVLLGVLIAGGVAFALDHAVNGDKVPRGVAVGGVEIGRMDRADAQATLERELKDKVSAPIKIRAGELETSVLPGEAGITPNWKATVDSTGKMSYNPITWVMDFFRQREIPISSDADPQLLDAAVHRITEDLHREPADASINLAEGKAELIPAVTGQSVDPRLVEVDLLTGWLDPEGIDLEAKENPPAIGDSVAQKIINGPAKRALSAPIVLHGQDGIDGVIPPERIGEILHFHPEPDTKKIQPEVDVEAAHGILNEALAATEQERQNARIGYSGGQRVITPHVDGLKINWEESLADFPERVIGESPKEWDASYVEDPASFTTEDAQHATFDEVVGEFSTSGFAAASGHNIQLTAATVNGAIVAPGEVFSLNGYTGPRGTAQGYVESGIILNGHADKAVGGGISQFATTLYNAAYFAGMQDVAHTAHSYYISRYPAGREATVYEGAIDLQFKNTSPYPVRIDTYFGDGAITVKLMGVKTVSVESINGGRWAPTQPQRITLSGSDCVPSGGAPGFTTSDTRIIRDLAGNEISRNTTTTVYDPSPIVRCE</sequence>
<accession>A0A1I2TBQ1</accession>
<reference evidence="2 3" key="1">
    <citation type="submission" date="2016-10" db="EMBL/GenBank/DDBJ databases">
        <authorList>
            <person name="de Groot N.N."/>
        </authorList>
    </citation>
    <scope>NUCLEOTIDE SEQUENCE [LARGE SCALE GENOMIC DNA]</scope>
    <source>
        <strain>J11</strain>
        <strain evidence="3">PG 39</strain>
    </source>
</reference>
<dbReference type="AlphaFoldDB" id="A0A1I2TBQ1"/>
<feature type="domain" description="YoaR-like putative peptidoglycan binding" evidence="1">
    <location>
        <begin position="257"/>
        <end position="326"/>
    </location>
</feature>
<dbReference type="InterPro" id="IPR052913">
    <property type="entry name" value="Glycopeptide_resist_protein"/>
</dbReference>
<dbReference type="STRING" id="185761.SAMN05660282_01411"/>
<dbReference type="InterPro" id="IPR007391">
    <property type="entry name" value="Vancomycin_resist_VanW"/>
</dbReference>
<proteinExistence type="predicted"/>
<evidence type="ECO:0000259" key="1">
    <source>
        <dbReference type="Pfam" id="PF12229"/>
    </source>
</evidence>
<dbReference type="Pfam" id="PF04294">
    <property type="entry name" value="VanW"/>
    <property type="match status" value="1"/>
</dbReference>
<evidence type="ECO:0000313" key="3">
    <source>
        <dbReference type="Proteomes" id="UP000199065"/>
    </source>
</evidence>
<dbReference type="PANTHER" id="PTHR35788:SF1">
    <property type="entry name" value="EXPORTED PROTEIN"/>
    <property type="match status" value="1"/>
</dbReference>
<gene>
    <name evidence="2" type="ORF">SAMN05660282_01411</name>
</gene>
<dbReference type="RefSeq" id="WP_223845971.1">
    <property type="nucleotide sequence ID" value="NZ_FOPJ01000008.1"/>
</dbReference>
<dbReference type="EMBL" id="FOPJ01000008">
    <property type="protein sequence ID" value="SFG62454.1"/>
    <property type="molecule type" value="Genomic_DNA"/>
</dbReference>
<dbReference type="PANTHER" id="PTHR35788">
    <property type="entry name" value="EXPORTED PROTEIN-RELATED"/>
    <property type="match status" value="1"/>
</dbReference>
<feature type="domain" description="YoaR-like putative peptidoglycan binding" evidence="1">
    <location>
        <begin position="125"/>
        <end position="179"/>
    </location>
</feature>
<dbReference type="InterPro" id="IPR022029">
    <property type="entry name" value="YoaR-like_PG-bd"/>
</dbReference>